<organism evidence="3 4">
    <name type="scientific">Ricinus communis</name>
    <name type="common">Castor bean</name>
    <dbReference type="NCBI Taxonomy" id="3988"/>
    <lineage>
        <taxon>Eukaryota</taxon>
        <taxon>Viridiplantae</taxon>
        <taxon>Streptophyta</taxon>
        <taxon>Embryophyta</taxon>
        <taxon>Tracheophyta</taxon>
        <taxon>Spermatophyta</taxon>
        <taxon>Magnoliopsida</taxon>
        <taxon>eudicotyledons</taxon>
        <taxon>Gunneridae</taxon>
        <taxon>Pentapetalae</taxon>
        <taxon>rosids</taxon>
        <taxon>fabids</taxon>
        <taxon>Malpighiales</taxon>
        <taxon>Euphorbiaceae</taxon>
        <taxon>Acalyphoideae</taxon>
        <taxon>Acalypheae</taxon>
        <taxon>Ricinus</taxon>
    </lineage>
</organism>
<dbReference type="GO" id="GO:0003676">
    <property type="term" value="F:nucleic acid binding"/>
    <property type="evidence" value="ECO:0007669"/>
    <property type="project" value="InterPro"/>
</dbReference>
<keyword evidence="1" id="KW-0479">Metal-binding</keyword>
<dbReference type="GO" id="GO:0008270">
    <property type="term" value="F:zinc ion binding"/>
    <property type="evidence" value="ECO:0007669"/>
    <property type="project" value="UniProtKB-KW"/>
</dbReference>
<feature type="domain" description="CCHC-type" evidence="2">
    <location>
        <begin position="165"/>
        <end position="179"/>
    </location>
</feature>
<dbReference type="EMBL" id="EQ974494">
    <property type="protein sequence ID" value="EEF29099.1"/>
    <property type="molecule type" value="Genomic_DNA"/>
</dbReference>
<evidence type="ECO:0000313" key="4">
    <source>
        <dbReference type="Proteomes" id="UP000008311"/>
    </source>
</evidence>
<proteinExistence type="predicted"/>
<accession>B9T4W9</accession>
<sequence>MFYRDHLVSEIENGILDPNYAIKAHEGDVKIIKNGMKTVVFLSDNFRNRLKQPWENSVVVKLWGKPLGYRMLSTKINSLWCSRVTPRSLFDCSTVDTRIPLLGRRTILNSCLGSFSKDASSVIPPAYPRGYWVAVEINLLKPLVSKLHLDGFTHKVEYEGLPQVCFECGRVGHAETLCPTKRVVDNNNCFPHMLGY</sequence>
<evidence type="ECO:0000256" key="1">
    <source>
        <dbReference type="PROSITE-ProRule" id="PRU00047"/>
    </source>
</evidence>
<protein>
    <recommendedName>
        <fullName evidence="2">CCHC-type domain-containing protein</fullName>
    </recommendedName>
</protein>
<dbReference type="InterPro" id="IPR040256">
    <property type="entry name" value="At4g02000-like"/>
</dbReference>
<dbReference type="InParanoid" id="B9T4W9"/>
<keyword evidence="4" id="KW-1185">Reference proteome</keyword>
<keyword evidence="1" id="KW-0862">Zinc</keyword>
<reference evidence="4" key="1">
    <citation type="journal article" date="2010" name="Nat. Biotechnol.">
        <title>Draft genome sequence of the oilseed species Ricinus communis.</title>
        <authorList>
            <person name="Chan A.P."/>
            <person name="Crabtree J."/>
            <person name="Zhao Q."/>
            <person name="Lorenzi H."/>
            <person name="Orvis J."/>
            <person name="Puiu D."/>
            <person name="Melake-Berhan A."/>
            <person name="Jones K.M."/>
            <person name="Redman J."/>
            <person name="Chen G."/>
            <person name="Cahoon E.B."/>
            <person name="Gedil M."/>
            <person name="Stanke M."/>
            <person name="Haas B.J."/>
            <person name="Wortman J.R."/>
            <person name="Fraser-Liggett C.M."/>
            <person name="Ravel J."/>
            <person name="Rabinowicz P.D."/>
        </authorList>
    </citation>
    <scope>NUCLEOTIDE SEQUENCE [LARGE SCALE GENOMIC DNA]</scope>
    <source>
        <strain evidence="4">cv. Hale</strain>
    </source>
</reference>
<name>B9T4W9_RICCO</name>
<keyword evidence="1" id="KW-0863">Zinc-finger</keyword>
<evidence type="ECO:0000313" key="3">
    <source>
        <dbReference type="EMBL" id="EEF29099.1"/>
    </source>
</evidence>
<dbReference type="PROSITE" id="PS50158">
    <property type="entry name" value="ZF_CCHC"/>
    <property type="match status" value="1"/>
</dbReference>
<dbReference type="AlphaFoldDB" id="B9T4W9"/>
<gene>
    <name evidence="3" type="ORF">RCOM_0219560</name>
</gene>
<dbReference type="PANTHER" id="PTHR31286:SF99">
    <property type="entry name" value="DUF4283 DOMAIN-CONTAINING PROTEIN"/>
    <property type="match status" value="1"/>
</dbReference>
<dbReference type="Proteomes" id="UP000008311">
    <property type="component" value="Unassembled WGS sequence"/>
</dbReference>
<dbReference type="InterPro" id="IPR001878">
    <property type="entry name" value="Znf_CCHC"/>
</dbReference>
<evidence type="ECO:0000259" key="2">
    <source>
        <dbReference type="PROSITE" id="PS50158"/>
    </source>
</evidence>
<dbReference type="PANTHER" id="PTHR31286">
    <property type="entry name" value="GLYCINE-RICH CELL WALL STRUCTURAL PROTEIN 1.8-LIKE"/>
    <property type="match status" value="1"/>
</dbReference>